<keyword evidence="4" id="KW-1185">Reference proteome</keyword>
<evidence type="ECO:0008006" key="5">
    <source>
        <dbReference type="Google" id="ProtNLM"/>
    </source>
</evidence>
<gene>
    <name evidence="3" type="ORF">MVEG_11131</name>
</gene>
<dbReference type="OrthoDB" id="2404190at2759"/>
<accession>A0A086TMB7</accession>
<organism evidence="3 4">
    <name type="scientific">Podila verticillata NRRL 6337</name>
    <dbReference type="NCBI Taxonomy" id="1069443"/>
    <lineage>
        <taxon>Eukaryota</taxon>
        <taxon>Fungi</taxon>
        <taxon>Fungi incertae sedis</taxon>
        <taxon>Mucoromycota</taxon>
        <taxon>Mortierellomycotina</taxon>
        <taxon>Mortierellomycetes</taxon>
        <taxon>Mortierellales</taxon>
        <taxon>Mortierellaceae</taxon>
        <taxon>Podila</taxon>
    </lineage>
</organism>
<feature type="region of interest" description="Disordered" evidence="1">
    <location>
        <begin position="109"/>
        <end position="132"/>
    </location>
</feature>
<feature type="chain" id="PRO_5001815878" description="4Fe-4S ferredoxin-type domain-containing protein" evidence="2">
    <location>
        <begin position="19"/>
        <end position="899"/>
    </location>
</feature>
<feature type="region of interest" description="Disordered" evidence="1">
    <location>
        <begin position="727"/>
        <end position="749"/>
    </location>
</feature>
<proteinExistence type="predicted"/>
<evidence type="ECO:0000313" key="4">
    <source>
        <dbReference type="Proteomes" id="UP000243308"/>
    </source>
</evidence>
<name>A0A086TMB7_9FUNG</name>
<evidence type="ECO:0000313" key="3">
    <source>
        <dbReference type="EMBL" id="KFH63094.1"/>
    </source>
</evidence>
<keyword evidence="2" id="KW-0732">Signal</keyword>
<evidence type="ECO:0000256" key="1">
    <source>
        <dbReference type="SAM" id="MobiDB-lite"/>
    </source>
</evidence>
<sequence length="899" mass="96692">MRLSAVAIAAALVAVAHAQSDYFPFAPEGPCIATCNDQAGKSISADFNSVDEYGPTFIKSLSYYFESGSENTVKFMSESGACMFSCSQSEQTAFRAQFAAKKAWYLANKNGTPPPRPQPTTTTTTTTVAPTPTTPAVDPAFPFLPNGPCLTDCINTAGKSLYSDYSQDPKSPYFWRSMAITYDISTADNMAFLKASGPCMKGCPKAENDLFGKQYGPQVAWYKANKPTTTVPPVTTTTTTTTTTTVAPTPTTPAVDPAFPFLPDGPCVANCINTSGKSFFPNFSEDPKSPYFWQSLAYTFDYDHPQRFDFMTVCGTCQNSCPKEENDFYGKQYGAKAAWYKANKPTTVPPVTTTTTTTTTVAPTPTTPAVDPAFPFLPDGPCVANCINTSGKSFFPNFSEDPKSPYFWQSLAYTFDYDHPQRFDFMTVCGTCQNSCPKEENDFYGKHPNTVQFHTEAGGCMLSCPKAEQDFYREQFPAIRTWYFANKNGGVNPPTTTKPTTAGPVPTGPVNPPSGGFDFPFKPNSACIQGCINKAGKSILPNYSDDPKSPYFIQSLGLHFESGSPNTVQFHTEAGTCMFSCPKAEQDFYREQFPAIRTWYFANKNGGGNPTTPPVDPTNPTDPTTPPTGPITPPSGGFDFPFKPNGACVQGCINKVGKAILPNYSDDPKSPYFIQSLGLHFESGTPNTVNFHTDAGICMFTCPTSEQDFYRAQFPDMKAWYLANKNGGGNPTTPVDPNNPTGPTDPTAPPTGAITPPAGGYDYPFKPDGPCVAGCTDKVGKAMFPNYSEDPKSPYFLASLAFHFESGTPNTVNFHTDAGTCMFGCPKPEQDLYREQFPAKKAWYLANKNTNGTATPSVSVGVSPTGGPAATDAPASGAAKMVGSGLATVLAVLSVALAF</sequence>
<feature type="compositionally biased region" description="Low complexity" evidence="1">
    <location>
        <begin position="119"/>
        <end position="132"/>
    </location>
</feature>
<dbReference type="Proteomes" id="UP000243308">
    <property type="component" value="Unassembled WGS sequence"/>
</dbReference>
<feature type="signal peptide" evidence="2">
    <location>
        <begin position="1"/>
        <end position="18"/>
    </location>
</feature>
<dbReference type="EMBL" id="KN042429">
    <property type="protein sequence ID" value="KFH63094.1"/>
    <property type="molecule type" value="Genomic_DNA"/>
</dbReference>
<feature type="compositionally biased region" description="Low complexity" evidence="1">
    <location>
        <begin position="731"/>
        <end position="749"/>
    </location>
</feature>
<reference evidence="3 4" key="1">
    <citation type="submission" date="2011-02" db="EMBL/GenBank/DDBJ databases">
        <title>The Genome Sequence of Mortierella verticillata NRRL 6337.</title>
        <authorList>
            <consortium name="The Broad Institute Genome Sequencing Platform"/>
            <person name="Russ C."/>
            <person name="Cuomo C."/>
            <person name="Burger G."/>
            <person name="Gray M.W."/>
            <person name="Holland P.W.H."/>
            <person name="King N."/>
            <person name="Lang F.B.F."/>
            <person name="Roger A.J."/>
            <person name="Ruiz-Trillo I."/>
            <person name="Young S.K."/>
            <person name="Zeng Q."/>
            <person name="Gargeya S."/>
            <person name="Alvarado L."/>
            <person name="Berlin A."/>
            <person name="Chapman S.B."/>
            <person name="Chen Z."/>
            <person name="Freedman E."/>
            <person name="Gellesch M."/>
            <person name="Goldberg J."/>
            <person name="Griggs A."/>
            <person name="Gujja S."/>
            <person name="Heilman E."/>
            <person name="Heiman D."/>
            <person name="Howarth C."/>
            <person name="Mehta T."/>
            <person name="Neiman D."/>
            <person name="Pearson M."/>
            <person name="Roberts A."/>
            <person name="Saif S."/>
            <person name="Shea T."/>
            <person name="Shenoy N."/>
            <person name="Sisk P."/>
            <person name="Stolte C."/>
            <person name="Sykes S."/>
            <person name="White J."/>
            <person name="Yandava C."/>
            <person name="Haas B."/>
            <person name="Nusbaum C."/>
            <person name="Birren B."/>
        </authorList>
    </citation>
    <scope>NUCLEOTIDE SEQUENCE [LARGE SCALE GENOMIC DNA]</scope>
    <source>
        <strain evidence="3 4">NRRL 6337</strain>
    </source>
</reference>
<feature type="region of interest" description="Disordered" evidence="1">
    <location>
        <begin position="605"/>
        <end position="629"/>
    </location>
</feature>
<dbReference type="AlphaFoldDB" id="A0A086TMB7"/>
<evidence type="ECO:0000256" key="2">
    <source>
        <dbReference type="SAM" id="SignalP"/>
    </source>
</evidence>
<protein>
    <recommendedName>
        <fullName evidence="5">4Fe-4S ferredoxin-type domain-containing protein</fullName>
    </recommendedName>
</protein>